<sequence>IENVVFQAKESKKLSGNDTEIDELMKELIVNHTIG</sequence>
<feature type="non-terminal residue" evidence="1">
    <location>
        <position position="1"/>
    </location>
</feature>
<name>A0A354M5T7_9BACT</name>
<organism evidence="1 2">
    <name type="scientific">Coprobacter fastidiosus</name>
    <dbReference type="NCBI Taxonomy" id="1099853"/>
    <lineage>
        <taxon>Bacteria</taxon>
        <taxon>Pseudomonadati</taxon>
        <taxon>Bacteroidota</taxon>
        <taxon>Bacteroidia</taxon>
        <taxon>Bacteroidales</taxon>
        <taxon>Barnesiellaceae</taxon>
        <taxon>Coprobacter</taxon>
    </lineage>
</organism>
<evidence type="ECO:0000313" key="2">
    <source>
        <dbReference type="Proteomes" id="UP000262954"/>
    </source>
</evidence>
<dbReference type="EMBL" id="DNWC01000164">
    <property type="protein sequence ID" value="HBJ09876.1"/>
    <property type="molecule type" value="Genomic_DNA"/>
</dbReference>
<comment type="caution">
    <text evidence="1">The sequence shown here is derived from an EMBL/GenBank/DDBJ whole genome shotgun (WGS) entry which is preliminary data.</text>
</comment>
<gene>
    <name evidence="1" type="ORF">DDY73_12845</name>
</gene>
<reference evidence="1 2" key="1">
    <citation type="journal article" date="2018" name="Nat. Biotechnol.">
        <title>A standardized bacterial taxonomy based on genome phylogeny substantially revises the tree of life.</title>
        <authorList>
            <person name="Parks D.H."/>
            <person name="Chuvochina M."/>
            <person name="Waite D.W."/>
            <person name="Rinke C."/>
            <person name="Skarshewski A."/>
            <person name="Chaumeil P.A."/>
            <person name="Hugenholtz P."/>
        </authorList>
    </citation>
    <scope>NUCLEOTIDE SEQUENCE [LARGE SCALE GENOMIC DNA]</scope>
    <source>
        <strain evidence="1">UBA11482</strain>
    </source>
</reference>
<proteinExistence type="predicted"/>
<protein>
    <submittedName>
        <fullName evidence="1">Electron transfer flavoprotein subunit beta</fullName>
    </submittedName>
</protein>
<accession>A0A354M5T7</accession>
<evidence type="ECO:0000313" key="1">
    <source>
        <dbReference type="EMBL" id="HBJ09876.1"/>
    </source>
</evidence>
<dbReference type="AlphaFoldDB" id="A0A354M5T7"/>
<dbReference type="Proteomes" id="UP000262954">
    <property type="component" value="Unassembled WGS sequence"/>
</dbReference>